<evidence type="ECO:0000256" key="4">
    <source>
        <dbReference type="ARBA" id="ARBA00022475"/>
    </source>
</evidence>
<dbReference type="Pfam" id="PF00005">
    <property type="entry name" value="ABC_tran"/>
    <property type="match status" value="1"/>
</dbReference>
<dbReference type="GO" id="GO:0005524">
    <property type="term" value="F:ATP binding"/>
    <property type="evidence" value="ECO:0007669"/>
    <property type="project" value="UniProtKB-KW"/>
</dbReference>
<dbReference type="SMART" id="SM00382">
    <property type="entry name" value="AAA"/>
    <property type="match status" value="1"/>
</dbReference>
<reference evidence="10 11" key="1">
    <citation type="submission" date="2023-07" db="EMBL/GenBank/DDBJ databases">
        <title>Genomic Encyclopedia of Type Strains, Phase IV (KMG-IV): sequencing the most valuable type-strain genomes for metagenomic binning, comparative biology and taxonomic classification.</title>
        <authorList>
            <person name="Goeker M."/>
        </authorList>
    </citation>
    <scope>NUCLEOTIDE SEQUENCE [LARGE SCALE GENOMIC DNA]</scope>
    <source>
        <strain evidence="10 11">DSM 9768</strain>
    </source>
</reference>
<dbReference type="SUPFAM" id="SSF52540">
    <property type="entry name" value="P-loop containing nucleoside triphosphate hydrolases"/>
    <property type="match status" value="1"/>
</dbReference>
<proteinExistence type="inferred from homology"/>
<dbReference type="InterPro" id="IPR030947">
    <property type="entry name" value="EcfA_1"/>
</dbReference>
<dbReference type="CDD" id="cd03225">
    <property type="entry name" value="ABC_cobalt_CbiO_domain1"/>
    <property type="match status" value="1"/>
</dbReference>
<dbReference type="NCBIfam" id="TIGR04520">
    <property type="entry name" value="ECF_ATPase_1"/>
    <property type="match status" value="1"/>
</dbReference>
<evidence type="ECO:0000256" key="6">
    <source>
        <dbReference type="ARBA" id="ARBA00022840"/>
    </source>
</evidence>
<dbReference type="GO" id="GO:0016787">
    <property type="term" value="F:hydrolase activity"/>
    <property type="evidence" value="ECO:0007669"/>
    <property type="project" value="UniProtKB-KW"/>
</dbReference>
<feature type="domain" description="ABC transporter" evidence="9">
    <location>
        <begin position="4"/>
        <end position="239"/>
    </location>
</feature>
<dbReference type="InterPro" id="IPR050095">
    <property type="entry name" value="ECF_ABC_transporter_ATP-bd"/>
</dbReference>
<dbReference type="NCBIfam" id="NF010167">
    <property type="entry name" value="PRK13648.1"/>
    <property type="match status" value="1"/>
</dbReference>
<evidence type="ECO:0000256" key="7">
    <source>
        <dbReference type="ARBA" id="ARBA00022967"/>
    </source>
</evidence>
<evidence type="ECO:0000313" key="10">
    <source>
        <dbReference type="EMBL" id="MDQ0256034.1"/>
    </source>
</evidence>
<evidence type="ECO:0000256" key="5">
    <source>
        <dbReference type="ARBA" id="ARBA00022741"/>
    </source>
</evidence>
<dbReference type="InterPro" id="IPR003439">
    <property type="entry name" value="ABC_transporter-like_ATP-bd"/>
</dbReference>
<keyword evidence="6 10" id="KW-0067">ATP-binding</keyword>
<comment type="subcellular location">
    <subcellularLocation>
        <location evidence="1">Cell membrane</location>
        <topology evidence="1">Peripheral membrane protein</topology>
    </subcellularLocation>
</comment>
<dbReference type="PROSITE" id="PS00211">
    <property type="entry name" value="ABC_TRANSPORTER_1"/>
    <property type="match status" value="1"/>
</dbReference>
<keyword evidence="8" id="KW-0472">Membrane</keyword>
<evidence type="ECO:0000256" key="1">
    <source>
        <dbReference type="ARBA" id="ARBA00004202"/>
    </source>
</evidence>
<keyword evidence="11" id="KW-1185">Reference proteome</keyword>
<evidence type="ECO:0000256" key="3">
    <source>
        <dbReference type="ARBA" id="ARBA00022448"/>
    </source>
</evidence>
<dbReference type="InterPro" id="IPR015856">
    <property type="entry name" value="ABC_transpr_CbiO/EcfA_su"/>
</dbReference>
<dbReference type="PANTHER" id="PTHR43553:SF24">
    <property type="entry name" value="ENERGY-COUPLING FACTOR TRANSPORTER ATP-BINDING PROTEIN ECFA1"/>
    <property type="match status" value="1"/>
</dbReference>
<keyword evidence="4" id="KW-1003">Cell membrane</keyword>
<comment type="similarity">
    <text evidence="2">Belongs to the ABC transporter superfamily.</text>
</comment>
<dbReference type="Gene3D" id="3.40.50.300">
    <property type="entry name" value="P-loop containing nucleotide triphosphate hydrolases"/>
    <property type="match status" value="1"/>
</dbReference>
<accession>A0ABT9ZXS1</accession>
<evidence type="ECO:0000313" key="11">
    <source>
        <dbReference type="Proteomes" id="UP001230005"/>
    </source>
</evidence>
<keyword evidence="10" id="KW-0378">Hydrolase</keyword>
<gene>
    <name evidence="10" type="ORF">J2S74_003433</name>
</gene>
<dbReference type="InterPro" id="IPR003593">
    <property type="entry name" value="AAA+_ATPase"/>
</dbReference>
<evidence type="ECO:0000256" key="2">
    <source>
        <dbReference type="ARBA" id="ARBA00005417"/>
    </source>
</evidence>
<organism evidence="10 11">
    <name type="scientific">Evansella vedderi</name>
    <dbReference type="NCBI Taxonomy" id="38282"/>
    <lineage>
        <taxon>Bacteria</taxon>
        <taxon>Bacillati</taxon>
        <taxon>Bacillota</taxon>
        <taxon>Bacilli</taxon>
        <taxon>Bacillales</taxon>
        <taxon>Bacillaceae</taxon>
        <taxon>Evansella</taxon>
    </lineage>
</organism>
<sequence length="278" mass="30875">MEIIQMNNVYFRYRPSDKLVLKNINLTIQSGEWVSIVGHNGSGKSTLAKFMNALFTPIEGQVLVSGLSTSNVNNHTLIRRKVAMVFQNPDNQIVGPTVEDDVAFGLENCGVPYEEMVQRVQESINKMGLNGLELSEPHRLSGGQKQRVALAGAISMNPKILVLDEATSMLDPTGREEVIRYVQKLNRDENMTVITITHDLKEAVLSDRMVVMKDGAIIGNGLPSALLTNKDLLKQARLRQPFIYELVEALTCRGVPISVGQISEEELVKTLCKLQQQM</sequence>
<dbReference type="PROSITE" id="PS50893">
    <property type="entry name" value="ABC_TRANSPORTER_2"/>
    <property type="match status" value="1"/>
</dbReference>
<dbReference type="InterPro" id="IPR027417">
    <property type="entry name" value="P-loop_NTPase"/>
</dbReference>
<evidence type="ECO:0000259" key="9">
    <source>
        <dbReference type="PROSITE" id="PS50893"/>
    </source>
</evidence>
<dbReference type="Proteomes" id="UP001230005">
    <property type="component" value="Unassembled WGS sequence"/>
</dbReference>
<dbReference type="PANTHER" id="PTHR43553">
    <property type="entry name" value="HEAVY METAL TRANSPORTER"/>
    <property type="match status" value="1"/>
</dbReference>
<dbReference type="EC" id="3.6.3.-" evidence="10"/>
<keyword evidence="3" id="KW-0813">Transport</keyword>
<protein>
    <submittedName>
        <fullName evidence="10">Energy-coupling factor transport system ATP-binding protein</fullName>
        <ecNumber evidence="10">3.6.3.-</ecNumber>
    </submittedName>
</protein>
<dbReference type="InterPro" id="IPR017871">
    <property type="entry name" value="ABC_transporter-like_CS"/>
</dbReference>
<dbReference type="RefSeq" id="WP_307327531.1">
    <property type="nucleotide sequence ID" value="NZ_JAUSUG010000014.1"/>
</dbReference>
<comment type="caution">
    <text evidence="10">The sequence shown here is derived from an EMBL/GenBank/DDBJ whole genome shotgun (WGS) entry which is preliminary data.</text>
</comment>
<dbReference type="EMBL" id="JAUSUG010000014">
    <property type="protein sequence ID" value="MDQ0256034.1"/>
    <property type="molecule type" value="Genomic_DNA"/>
</dbReference>
<keyword evidence="7" id="KW-1278">Translocase</keyword>
<evidence type="ECO:0000256" key="8">
    <source>
        <dbReference type="ARBA" id="ARBA00023136"/>
    </source>
</evidence>
<name>A0ABT9ZXS1_9BACI</name>
<keyword evidence="5" id="KW-0547">Nucleotide-binding</keyword>